<dbReference type="RefSeq" id="WP_076340933.1">
    <property type="nucleotide sequence ID" value="NZ_JBGNFS010000012.1"/>
</dbReference>
<dbReference type="GO" id="GO:0005886">
    <property type="term" value="C:plasma membrane"/>
    <property type="evidence" value="ECO:0007669"/>
    <property type="project" value="TreeGrafter"/>
</dbReference>
<dbReference type="PRINTS" id="PR00344">
    <property type="entry name" value="BCTRLSENSOR"/>
</dbReference>
<evidence type="ECO:0000256" key="5">
    <source>
        <dbReference type="ARBA" id="ARBA00022679"/>
    </source>
</evidence>
<dbReference type="FunFam" id="3.40.50.300:FF:000483">
    <property type="entry name" value="Sensor histidine kinase KdpD"/>
    <property type="match status" value="1"/>
</dbReference>
<protein>
    <recommendedName>
        <fullName evidence="3">histidine kinase</fullName>
        <ecNumber evidence="3">2.7.13.3</ecNumber>
    </recommendedName>
</protein>
<evidence type="ECO:0000256" key="10">
    <source>
        <dbReference type="ARBA" id="ARBA00022989"/>
    </source>
</evidence>
<reference evidence="15 16" key="1">
    <citation type="submission" date="2016-11" db="EMBL/GenBank/DDBJ databases">
        <title>Description of two novel members of the family Erysipelotrichaceae: Ileibacterium lipovorans gen. nov., sp. nov. and Dubosiella newyorkensis, gen. nov., sp. nov.</title>
        <authorList>
            <person name="Cox L.M."/>
            <person name="Sohn J."/>
            <person name="Tyrrell K.L."/>
            <person name="Citron D.M."/>
            <person name="Lawson P.A."/>
            <person name="Patel N.B."/>
            <person name="Iizumi T."/>
            <person name="Perez-Perez G.I."/>
            <person name="Goldstein E.J."/>
            <person name="Blaser M.J."/>
        </authorList>
    </citation>
    <scope>NUCLEOTIDE SEQUENCE [LARGE SCALE GENOMIC DNA]</scope>
    <source>
        <strain evidence="15 16">NYU-BL-A4</strain>
    </source>
</reference>
<dbReference type="InterPro" id="IPR003852">
    <property type="entry name" value="Sig_transdc_His_kinase_KdpD_N"/>
</dbReference>
<dbReference type="Gene3D" id="3.30.565.10">
    <property type="entry name" value="Histidine kinase-like ATPase, C-terminal domain"/>
    <property type="match status" value="1"/>
</dbReference>
<dbReference type="Gene3D" id="3.30.450.40">
    <property type="match status" value="1"/>
</dbReference>
<keyword evidence="16" id="KW-1185">Reference proteome</keyword>
<dbReference type="Proteomes" id="UP000186705">
    <property type="component" value="Unassembled WGS sequence"/>
</dbReference>
<dbReference type="Pfam" id="PF00512">
    <property type="entry name" value="HisKA"/>
    <property type="match status" value="1"/>
</dbReference>
<dbReference type="Pfam" id="PF02702">
    <property type="entry name" value="KdpD"/>
    <property type="match status" value="1"/>
</dbReference>
<dbReference type="CDD" id="cd00075">
    <property type="entry name" value="HATPase"/>
    <property type="match status" value="1"/>
</dbReference>
<keyword evidence="4" id="KW-0597">Phosphoprotein</keyword>
<evidence type="ECO:0000256" key="9">
    <source>
        <dbReference type="ARBA" id="ARBA00022840"/>
    </source>
</evidence>
<dbReference type="AlphaFoldDB" id="A0A1U7NNU3"/>
<dbReference type="Gene3D" id="3.40.50.620">
    <property type="entry name" value="HUPs"/>
    <property type="match status" value="1"/>
</dbReference>
<keyword evidence="7" id="KW-0547">Nucleotide-binding</keyword>
<evidence type="ECO:0000256" key="2">
    <source>
        <dbReference type="ARBA" id="ARBA00004141"/>
    </source>
</evidence>
<dbReference type="InterPro" id="IPR014729">
    <property type="entry name" value="Rossmann-like_a/b/a_fold"/>
</dbReference>
<evidence type="ECO:0000256" key="13">
    <source>
        <dbReference type="SAM" id="Phobius"/>
    </source>
</evidence>
<gene>
    <name evidence="15" type="ORF">BO225_03670</name>
</gene>
<evidence type="ECO:0000256" key="4">
    <source>
        <dbReference type="ARBA" id="ARBA00022553"/>
    </source>
</evidence>
<dbReference type="SUPFAM" id="SSF55874">
    <property type="entry name" value="ATPase domain of HSP90 chaperone/DNA topoisomerase II/histidine kinase"/>
    <property type="match status" value="1"/>
</dbReference>
<sequence length="873" mass="96746">MNQTTSGDALSHRGKLKIFFGYAAGTGKTWAMLDAGQSAQKKGVDVVIGYLEPHDRPETMNKAKGLETVSTRTIEYKGIEQKEMDLDAILHRAPQLVLVDELAHTNAKGSRHAKRYKDIRELLVHGIDVYTTLNVQHLESLHDKVASITGILVQERIPDDVFDLADQIELIDLEISDLLERLHEGKIYAKEQARLASENFFTFDHLMALREIALRRCASRLALKKSVPDVQEQVLVCLSPSPSNARIIRSASEMARAFDANFLALYIQGPEHLEMSDEDKARLQENIRLADRLGASVESVYGEDIAKEIGSFANSMRVSKIVIGRQGRKSAFGRRSFAEKLAASAPQAQIFILPDPDVSPSYSLTRSNKGHTNPFLDGIGLLLGVLVCAVAIAIVLEAFGFSQANLLAIFILADFLCALFARHWLQALFSWGLCVFIFGYRFAHPVSSLIMFDRGYLVVFGVMLILSLLVSKLSIRLRAQASISEEAALQNALLYQASQKLQSLVTRSAIENYLVQEIGDFMDRPVVLYPNAQDSLAKPVFSKDPGPFLNTKEQAVALWTLKNNRRAGAGTDTLSGARGLYLAIRREKKIFGVLGIDMKNGPLSPNQNIVLLSLLNQAALAFENIEIAKEKEEAAWLAHQQQLKASLLRSISHDLRTPLTTIKASADLLSCCELSQVQQSRLAKSISEEASWLKDTVENLLLLSRLDHDEVRLDKEMVDLDEVVHQALAHVNLNVKKHPLQIEIGPDCVGFLDGRLMVQVMMNLINNAILHTPEGTPIQIQGMKKEERVVVDVIDEGPGIDDKQRVCLFEPFAQKSSVFADGSRSMGLGLSLVKSIVEAHHGTITCLNRDPGTCFHIELPAVGEEYETSDFKY</sequence>
<dbReference type="Gene3D" id="1.20.120.620">
    <property type="entry name" value="Backbone structure of the membrane domain of e. Coli histidine kinase receptor kdpd"/>
    <property type="match status" value="1"/>
</dbReference>
<comment type="caution">
    <text evidence="15">The sequence shown here is derived from an EMBL/GenBank/DDBJ whole genome shotgun (WGS) entry which is preliminary data.</text>
</comment>
<dbReference type="CDD" id="cd00082">
    <property type="entry name" value="HisKA"/>
    <property type="match status" value="1"/>
</dbReference>
<organism evidence="15 16">
    <name type="scientific">Dubosiella newyorkensis</name>
    <dbReference type="NCBI Taxonomy" id="1862672"/>
    <lineage>
        <taxon>Bacteria</taxon>
        <taxon>Bacillati</taxon>
        <taxon>Bacillota</taxon>
        <taxon>Erysipelotrichia</taxon>
        <taxon>Erysipelotrichales</taxon>
        <taxon>Erysipelotrichaceae</taxon>
        <taxon>Dubosiella</taxon>
    </lineage>
</organism>
<dbReference type="EC" id="2.7.13.3" evidence="3"/>
<keyword evidence="6 13" id="KW-0812">Transmembrane</keyword>
<evidence type="ECO:0000256" key="7">
    <source>
        <dbReference type="ARBA" id="ARBA00022741"/>
    </source>
</evidence>
<feature type="domain" description="Histidine kinase" evidence="14">
    <location>
        <begin position="650"/>
        <end position="863"/>
    </location>
</feature>
<dbReference type="PANTHER" id="PTHR45569">
    <property type="entry name" value="SENSOR PROTEIN KDPD"/>
    <property type="match status" value="1"/>
</dbReference>
<evidence type="ECO:0000256" key="11">
    <source>
        <dbReference type="ARBA" id="ARBA00023012"/>
    </source>
</evidence>
<keyword evidence="5" id="KW-0808">Transferase</keyword>
<dbReference type="InterPro" id="IPR025201">
    <property type="entry name" value="KdpD_TM"/>
</dbReference>
<dbReference type="PROSITE" id="PS50109">
    <property type="entry name" value="HIS_KIN"/>
    <property type="match status" value="1"/>
</dbReference>
<dbReference type="InterPro" id="IPR052023">
    <property type="entry name" value="Histidine_kinase_KdpD"/>
</dbReference>
<dbReference type="EMBL" id="MPKA01000055">
    <property type="protein sequence ID" value="OLU47009.1"/>
    <property type="molecule type" value="Genomic_DNA"/>
</dbReference>
<comment type="catalytic activity">
    <reaction evidence="1">
        <text>ATP + protein L-histidine = ADP + protein N-phospho-L-histidine.</text>
        <dbReference type="EC" id="2.7.13.3"/>
    </reaction>
</comment>
<dbReference type="GO" id="GO:0005524">
    <property type="term" value="F:ATP binding"/>
    <property type="evidence" value="ECO:0007669"/>
    <property type="project" value="UniProtKB-KW"/>
</dbReference>
<name>A0A1U7NNU3_9FIRM</name>
<dbReference type="Pfam" id="PF02518">
    <property type="entry name" value="HATPase_c"/>
    <property type="match status" value="1"/>
</dbReference>
<dbReference type="Pfam" id="PF13493">
    <property type="entry name" value="DUF4118"/>
    <property type="match status" value="1"/>
</dbReference>
<keyword evidence="12 13" id="KW-0472">Membrane</keyword>
<dbReference type="InterPro" id="IPR036890">
    <property type="entry name" value="HATPase_C_sf"/>
</dbReference>
<evidence type="ECO:0000256" key="12">
    <source>
        <dbReference type="ARBA" id="ARBA00023136"/>
    </source>
</evidence>
<dbReference type="InterPro" id="IPR029016">
    <property type="entry name" value="GAF-like_dom_sf"/>
</dbReference>
<evidence type="ECO:0000313" key="16">
    <source>
        <dbReference type="Proteomes" id="UP000186705"/>
    </source>
</evidence>
<evidence type="ECO:0000256" key="1">
    <source>
        <dbReference type="ARBA" id="ARBA00000085"/>
    </source>
</evidence>
<dbReference type="InterPro" id="IPR003594">
    <property type="entry name" value="HATPase_dom"/>
</dbReference>
<proteinExistence type="predicted"/>
<evidence type="ECO:0000256" key="6">
    <source>
        <dbReference type="ARBA" id="ARBA00022692"/>
    </source>
</evidence>
<dbReference type="SMART" id="SM00387">
    <property type="entry name" value="HATPase_c"/>
    <property type="match status" value="1"/>
</dbReference>
<evidence type="ECO:0000256" key="3">
    <source>
        <dbReference type="ARBA" id="ARBA00012438"/>
    </source>
</evidence>
<dbReference type="OrthoDB" id="9806130at2"/>
<keyword evidence="10 13" id="KW-1133">Transmembrane helix</keyword>
<dbReference type="GO" id="GO:0005737">
    <property type="term" value="C:cytoplasm"/>
    <property type="evidence" value="ECO:0007669"/>
    <property type="project" value="UniProtKB-ARBA"/>
</dbReference>
<dbReference type="STRING" id="1862672.BO225_03670"/>
<dbReference type="PANTHER" id="PTHR45569:SF1">
    <property type="entry name" value="SENSOR PROTEIN KDPD"/>
    <property type="match status" value="1"/>
</dbReference>
<keyword evidence="9" id="KW-0067">ATP-binding</keyword>
<dbReference type="InterPro" id="IPR036097">
    <property type="entry name" value="HisK_dim/P_sf"/>
</dbReference>
<feature type="transmembrane region" description="Helical" evidence="13">
    <location>
        <begin position="455"/>
        <end position="475"/>
    </location>
</feature>
<accession>A0A1U7NNU3</accession>
<keyword evidence="8" id="KW-0418">Kinase</keyword>
<evidence type="ECO:0000313" key="15">
    <source>
        <dbReference type="EMBL" id="OLU47009.1"/>
    </source>
</evidence>
<dbReference type="GeneID" id="78275046"/>
<dbReference type="InterPro" id="IPR027417">
    <property type="entry name" value="P-loop_NTPase"/>
</dbReference>
<evidence type="ECO:0000256" key="8">
    <source>
        <dbReference type="ARBA" id="ARBA00022777"/>
    </source>
</evidence>
<dbReference type="InterPro" id="IPR038318">
    <property type="entry name" value="KdpD_sf"/>
</dbReference>
<evidence type="ECO:0000259" key="14">
    <source>
        <dbReference type="PROSITE" id="PS50109"/>
    </source>
</evidence>
<dbReference type="InterPro" id="IPR004358">
    <property type="entry name" value="Sig_transdc_His_kin-like_C"/>
</dbReference>
<dbReference type="SMART" id="SM00388">
    <property type="entry name" value="HisKA"/>
    <property type="match status" value="1"/>
</dbReference>
<comment type="subcellular location">
    <subcellularLocation>
        <location evidence="2">Membrane</location>
        <topology evidence="2">Multi-pass membrane protein</topology>
    </subcellularLocation>
</comment>
<dbReference type="SUPFAM" id="SSF47384">
    <property type="entry name" value="Homodimeric domain of signal transducing histidine kinase"/>
    <property type="match status" value="1"/>
</dbReference>
<dbReference type="SUPFAM" id="SSF52402">
    <property type="entry name" value="Adenine nucleotide alpha hydrolases-like"/>
    <property type="match status" value="1"/>
</dbReference>
<dbReference type="InterPro" id="IPR003661">
    <property type="entry name" value="HisK_dim/P_dom"/>
</dbReference>
<dbReference type="Gene3D" id="3.40.50.300">
    <property type="entry name" value="P-loop containing nucleotide triphosphate hydrolases"/>
    <property type="match status" value="1"/>
</dbReference>
<keyword evidence="11" id="KW-0902">Two-component regulatory system</keyword>
<dbReference type="GO" id="GO:0000155">
    <property type="term" value="F:phosphorelay sensor kinase activity"/>
    <property type="evidence" value="ECO:0007669"/>
    <property type="project" value="InterPro"/>
</dbReference>
<dbReference type="InterPro" id="IPR005467">
    <property type="entry name" value="His_kinase_dom"/>
</dbReference>
<feature type="transmembrane region" description="Helical" evidence="13">
    <location>
        <begin position="375"/>
        <end position="396"/>
    </location>
</feature>
<feature type="transmembrane region" description="Helical" evidence="13">
    <location>
        <begin position="403"/>
        <end position="421"/>
    </location>
</feature>
<dbReference type="Gene3D" id="1.10.287.130">
    <property type="match status" value="1"/>
</dbReference>
<feature type="transmembrane region" description="Helical" evidence="13">
    <location>
        <begin position="427"/>
        <end position="443"/>
    </location>
</feature>